<feature type="transmembrane region" description="Helical" evidence="1">
    <location>
        <begin position="80"/>
        <end position="99"/>
    </location>
</feature>
<feature type="transmembrane region" description="Helical" evidence="1">
    <location>
        <begin position="47"/>
        <end position="68"/>
    </location>
</feature>
<gene>
    <name evidence="2" type="ORF">IMCC3135_02930</name>
</gene>
<dbReference type="KEGG" id="gai:IMCC3135_02930"/>
<evidence type="ECO:0000256" key="1">
    <source>
        <dbReference type="SAM" id="Phobius"/>
    </source>
</evidence>
<keyword evidence="1" id="KW-0812">Transmembrane</keyword>
<dbReference type="Pfam" id="PF11911">
    <property type="entry name" value="DUF3429"/>
    <property type="match status" value="1"/>
</dbReference>
<reference evidence="2 3" key="1">
    <citation type="submission" date="2016-12" db="EMBL/GenBank/DDBJ databases">
        <authorList>
            <person name="Song W.-J."/>
            <person name="Kurnit D.M."/>
        </authorList>
    </citation>
    <scope>NUCLEOTIDE SEQUENCE [LARGE SCALE GENOMIC DNA]</scope>
    <source>
        <strain evidence="2 3">IMCC3135</strain>
    </source>
</reference>
<dbReference type="PANTHER" id="PTHR15887:SF1">
    <property type="entry name" value="TRANSMEMBRANE PROTEIN 69"/>
    <property type="match status" value="1"/>
</dbReference>
<dbReference type="PANTHER" id="PTHR15887">
    <property type="entry name" value="TRANSMEMBRANE PROTEIN 69"/>
    <property type="match status" value="1"/>
</dbReference>
<dbReference type="RefSeq" id="WP_088916216.1">
    <property type="nucleotide sequence ID" value="NZ_CP018632.1"/>
</dbReference>
<dbReference type="Proteomes" id="UP000250079">
    <property type="component" value="Chromosome"/>
</dbReference>
<keyword evidence="1" id="KW-1133">Transmembrane helix</keyword>
<dbReference type="EMBL" id="CP018632">
    <property type="protein sequence ID" value="ASJ70699.1"/>
    <property type="molecule type" value="Genomic_DNA"/>
</dbReference>
<dbReference type="OrthoDB" id="8591832at2"/>
<organism evidence="2 3">
    <name type="scientific">Granulosicoccus antarcticus IMCC3135</name>
    <dbReference type="NCBI Taxonomy" id="1192854"/>
    <lineage>
        <taxon>Bacteria</taxon>
        <taxon>Pseudomonadati</taxon>
        <taxon>Pseudomonadota</taxon>
        <taxon>Gammaproteobacteria</taxon>
        <taxon>Chromatiales</taxon>
        <taxon>Granulosicoccaceae</taxon>
        <taxon>Granulosicoccus</taxon>
    </lineage>
</organism>
<feature type="transmembrane region" description="Helical" evidence="1">
    <location>
        <begin position="12"/>
        <end position="35"/>
    </location>
</feature>
<accession>A0A2Z2NHS7</accession>
<dbReference type="AlphaFoldDB" id="A0A2Z2NHS7"/>
<evidence type="ECO:0000313" key="2">
    <source>
        <dbReference type="EMBL" id="ASJ70699.1"/>
    </source>
</evidence>
<proteinExistence type="predicted"/>
<protein>
    <recommendedName>
        <fullName evidence="4">DUF3429 domain-containing protein</fullName>
    </recommendedName>
</protein>
<feature type="transmembrane region" description="Helical" evidence="1">
    <location>
        <begin position="135"/>
        <end position="155"/>
    </location>
</feature>
<evidence type="ECO:0000313" key="3">
    <source>
        <dbReference type="Proteomes" id="UP000250079"/>
    </source>
</evidence>
<keyword evidence="1" id="KW-0472">Membrane</keyword>
<sequence>MNRHSATIPRPALILGLGGLLPFFTTALIVCLVQFTQLPAMFSSDFLVHALGAYGAVILSFLGGVRWGKLLDDEARLEQWAPLTLSILPSLIAWLALLLETRSTLLLLTAGFALQYAQDRAAARRHELPDWFARLRLMLTSGAMASLLVAFIVLISG</sequence>
<keyword evidence="3" id="KW-1185">Reference proteome</keyword>
<dbReference type="InterPro" id="IPR021836">
    <property type="entry name" value="DUF3429"/>
</dbReference>
<name>A0A2Z2NHS7_9GAMM</name>
<evidence type="ECO:0008006" key="4">
    <source>
        <dbReference type="Google" id="ProtNLM"/>
    </source>
</evidence>